<protein>
    <submittedName>
        <fullName evidence="1">Uncharacterized protein</fullName>
    </submittedName>
</protein>
<evidence type="ECO:0000313" key="2">
    <source>
        <dbReference type="Proteomes" id="UP001162501"/>
    </source>
</evidence>
<dbReference type="EMBL" id="OX596092">
    <property type="protein sequence ID" value="CAI9712834.1"/>
    <property type="molecule type" value="Genomic_DNA"/>
</dbReference>
<name>A0ACB0FIH1_RANTA</name>
<sequence length="159" mass="16952">MLRVPRGRVCAKPDKSQIRCNRRQDPPPASPSALRLCESAAKGRRGAHWGRGSLSPSPTHRLTREWPAPSPVRLRPSAALPAAEFSPSVHRTLVVSRELQVFGVGVGVSVRAWVQWEAVREGSRCVGPICAVSRTGSCSPGSTSVVTLPTGARSLGNDS</sequence>
<reference evidence="1" key="1">
    <citation type="submission" date="2023-05" db="EMBL/GenBank/DDBJ databases">
        <authorList>
            <consortium name="ELIXIR-Norway"/>
        </authorList>
    </citation>
    <scope>NUCLEOTIDE SEQUENCE</scope>
</reference>
<gene>
    <name evidence="1" type="ORF">MRATA1EN3_LOCUS24047</name>
</gene>
<evidence type="ECO:0000313" key="1">
    <source>
        <dbReference type="EMBL" id="CAI9712834.1"/>
    </source>
</evidence>
<proteinExistence type="predicted"/>
<dbReference type="Proteomes" id="UP001162501">
    <property type="component" value="Chromosome 8"/>
</dbReference>
<organism evidence="1 2">
    <name type="scientific">Rangifer tarandus platyrhynchus</name>
    <name type="common">Svalbard reindeer</name>
    <dbReference type="NCBI Taxonomy" id="3082113"/>
    <lineage>
        <taxon>Eukaryota</taxon>
        <taxon>Metazoa</taxon>
        <taxon>Chordata</taxon>
        <taxon>Craniata</taxon>
        <taxon>Vertebrata</taxon>
        <taxon>Euteleostomi</taxon>
        <taxon>Mammalia</taxon>
        <taxon>Eutheria</taxon>
        <taxon>Laurasiatheria</taxon>
        <taxon>Artiodactyla</taxon>
        <taxon>Ruminantia</taxon>
        <taxon>Pecora</taxon>
        <taxon>Cervidae</taxon>
        <taxon>Odocoileinae</taxon>
        <taxon>Rangifer</taxon>
    </lineage>
</organism>
<accession>A0ACB0FIH1</accession>